<dbReference type="Pfam" id="PF09388">
    <property type="entry name" value="SpoOE-like"/>
    <property type="match status" value="1"/>
</dbReference>
<dbReference type="Gene3D" id="4.10.280.10">
    <property type="entry name" value="Helix-loop-helix DNA-binding domain"/>
    <property type="match status" value="1"/>
</dbReference>
<dbReference type="EMBL" id="JAAOIW010000002">
    <property type="protein sequence ID" value="NHN29277.1"/>
    <property type="molecule type" value="Genomic_DNA"/>
</dbReference>
<comment type="caution">
    <text evidence="2">The sequence shown here is derived from an EMBL/GenBank/DDBJ whole genome shotgun (WGS) entry which is preliminary data.</text>
</comment>
<organism evidence="2 3">
    <name type="scientific">Paenibacillus agricola</name>
    <dbReference type="NCBI Taxonomy" id="2716264"/>
    <lineage>
        <taxon>Bacteria</taxon>
        <taxon>Bacillati</taxon>
        <taxon>Bacillota</taxon>
        <taxon>Bacilli</taxon>
        <taxon>Bacillales</taxon>
        <taxon>Paenibacillaceae</taxon>
        <taxon>Paenibacillus</taxon>
    </lineage>
</organism>
<evidence type="ECO:0000256" key="1">
    <source>
        <dbReference type="SAM" id="Coils"/>
    </source>
</evidence>
<dbReference type="Proteomes" id="UP001165962">
    <property type="component" value="Unassembled WGS sequence"/>
</dbReference>
<dbReference type="InterPro" id="IPR037208">
    <property type="entry name" value="Spo0E-like_sf"/>
</dbReference>
<dbReference type="InterPro" id="IPR018540">
    <property type="entry name" value="Spo0E-like"/>
</dbReference>
<feature type="coiled-coil region" evidence="1">
    <location>
        <begin position="30"/>
        <end position="57"/>
    </location>
</feature>
<dbReference type="SUPFAM" id="SSF140500">
    <property type="entry name" value="BAS1536-like"/>
    <property type="match status" value="1"/>
</dbReference>
<accession>A0ABX0J332</accession>
<dbReference type="RefSeq" id="WP_166147089.1">
    <property type="nucleotide sequence ID" value="NZ_JAAOIW010000002.1"/>
</dbReference>
<sequence>MAFPEYQLRQYRRVGWIRENDEQAKWSFRTRKQVSDIRLLEEEIDSLRRQLELMVLTNKSLSSPEIVEFSMILDKKINEYMNQNRKNR</sequence>
<gene>
    <name evidence="2" type="ORF">G9U52_05460</name>
</gene>
<keyword evidence="3" id="KW-1185">Reference proteome</keyword>
<name>A0ABX0J332_9BACL</name>
<dbReference type="InterPro" id="IPR036638">
    <property type="entry name" value="HLH_DNA-bd_sf"/>
</dbReference>
<reference evidence="2" key="1">
    <citation type="submission" date="2020-03" db="EMBL/GenBank/DDBJ databases">
        <title>Draft sequencing of Paenibacilllus sp. S3N08.</title>
        <authorList>
            <person name="Kim D.-U."/>
        </authorList>
    </citation>
    <scope>NUCLEOTIDE SEQUENCE</scope>
    <source>
        <strain evidence="2">S3N08</strain>
    </source>
</reference>
<keyword evidence="1" id="KW-0175">Coiled coil</keyword>
<protein>
    <submittedName>
        <fullName evidence="2">Aspartyl-phosphate phosphatase Spo0E family protein</fullName>
    </submittedName>
</protein>
<evidence type="ECO:0000313" key="2">
    <source>
        <dbReference type="EMBL" id="NHN29277.1"/>
    </source>
</evidence>
<proteinExistence type="predicted"/>
<evidence type="ECO:0000313" key="3">
    <source>
        <dbReference type="Proteomes" id="UP001165962"/>
    </source>
</evidence>